<feature type="binding site" evidence="3">
    <location>
        <position position="46"/>
    </location>
    <ligand>
        <name>Zn(2+)</name>
        <dbReference type="ChEBI" id="CHEBI:29105"/>
    </ligand>
</feature>
<evidence type="ECO:0000313" key="5">
    <source>
        <dbReference type="EMBL" id="RBQ22850.1"/>
    </source>
</evidence>
<dbReference type="GO" id="GO:0017136">
    <property type="term" value="F:histone deacetylase activity, NAD-dependent"/>
    <property type="evidence" value="ECO:0007669"/>
    <property type="project" value="TreeGrafter"/>
</dbReference>
<keyword evidence="1" id="KW-0808">Transferase</keyword>
<name>A0A366MAW2_9EURY</name>
<accession>A0A366MAW2</accession>
<comment type="caution">
    <text evidence="5">The sequence shown here is derived from an EMBL/GenBank/DDBJ whole genome shotgun (WGS) entry which is preliminary data.</text>
</comment>
<dbReference type="GO" id="GO:0046872">
    <property type="term" value="F:metal ion binding"/>
    <property type="evidence" value="ECO:0007669"/>
    <property type="project" value="UniProtKB-KW"/>
</dbReference>
<feature type="binding site" evidence="3">
    <location>
        <position position="70"/>
    </location>
    <ligand>
        <name>Zn(2+)</name>
        <dbReference type="ChEBI" id="CHEBI:29105"/>
    </ligand>
</feature>
<dbReference type="Gene3D" id="3.40.50.1220">
    <property type="entry name" value="TPP-binding domain"/>
    <property type="match status" value="1"/>
</dbReference>
<dbReference type="PANTHER" id="PTHR11085">
    <property type="entry name" value="NAD-DEPENDENT PROTEIN DEACYLASE SIRTUIN-5, MITOCHONDRIAL-RELATED"/>
    <property type="match status" value="1"/>
</dbReference>
<evidence type="ECO:0000259" key="4">
    <source>
        <dbReference type="PROSITE" id="PS50305"/>
    </source>
</evidence>
<organism evidence="5 6">
    <name type="scientific">Candidatus Methanobinarius endosymbioticus</name>
    <dbReference type="NCBI Taxonomy" id="2006182"/>
    <lineage>
        <taxon>Archaea</taxon>
        <taxon>Methanobacteriati</taxon>
        <taxon>Methanobacteriota</taxon>
        <taxon>Methanomada group</taxon>
        <taxon>Methanobacteria</taxon>
        <taxon>Methanobacteriales</taxon>
        <taxon>Methanobacteriaceae</taxon>
        <taxon>Candidatus Methanobinarius</taxon>
    </lineage>
</organism>
<evidence type="ECO:0000256" key="2">
    <source>
        <dbReference type="ARBA" id="ARBA00023027"/>
    </source>
</evidence>
<evidence type="ECO:0000256" key="3">
    <source>
        <dbReference type="PROSITE-ProRule" id="PRU00236"/>
    </source>
</evidence>
<dbReference type="PANTHER" id="PTHR11085:SF4">
    <property type="entry name" value="NAD-DEPENDENT PROTEIN DEACYLASE"/>
    <property type="match status" value="1"/>
</dbReference>
<dbReference type="InterPro" id="IPR026590">
    <property type="entry name" value="Ssirtuin_cat_dom"/>
</dbReference>
<keyword evidence="5" id="KW-0378">Hydrolase</keyword>
<evidence type="ECO:0000256" key="1">
    <source>
        <dbReference type="ARBA" id="ARBA00022679"/>
    </source>
</evidence>
<dbReference type="Pfam" id="PF02146">
    <property type="entry name" value="SIR2"/>
    <property type="match status" value="1"/>
</dbReference>
<keyword evidence="3" id="KW-0479">Metal-binding</keyword>
<dbReference type="Proteomes" id="UP000253099">
    <property type="component" value="Unassembled WGS sequence"/>
</dbReference>
<dbReference type="InterPro" id="IPR029035">
    <property type="entry name" value="DHS-like_NAD/FAD-binding_dom"/>
</dbReference>
<dbReference type="InterPro" id="IPR003000">
    <property type="entry name" value="Sirtuin"/>
</dbReference>
<feature type="domain" description="Deacetylase sirtuin-type" evidence="4">
    <location>
        <begin position="1"/>
        <end position="161"/>
    </location>
</feature>
<dbReference type="PROSITE" id="PS50305">
    <property type="entry name" value="SIRTUIN"/>
    <property type="match status" value="1"/>
</dbReference>
<keyword evidence="2" id="KW-0520">NAD</keyword>
<keyword evidence="6" id="KW-1185">Reference proteome</keyword>
<evidence type="ECO:0000313" key="6">
    <source>
        <dbReference type="Proteomes" id="UP000253099"/>
    </source>
</evidence>
<proteinExistence type="predicted"/>
<feature type="binding site" evidence="3">
    <location>
        <position position="49"/>
    </location>
    <ligand>
        <name>Zn(2+)</name>
        <dbReference type="ChEBI" id="CHEBI:29105"/>
    </ligand>
</feature>
<sequence length="164" mass="18617">MNIAITELEKNKKINAIITQNIDGLHQKSGSKNVLELHGSIMNNYCMDCGRNYELDYIINAEKVPLCEKCRGIIKPDIILYQEMLNNDIMNKAIDYISNAETLMIGGTSLVVYPAAGLLQHFNGENLILINKSKTSMDNYANLIMNEPSWRSFQENNLNLKVLY</sequence>
<dbReference type="GO" id="GO:0016787">
    <property type="term" value="F:hydrolase activity"/>
    <property type="evidence" value="ECO:0007669"/>
    <property type="project" value="UniProtKB-KW"/>
</dbReference>
<protein>
    <submittedName>
        <fullName evidence="5">NAD-dependent protein deacetylase</fullName>
        <ecNumber evidence="5">3.5.1.-</ecNumber>
    </submittedName>
</protein>
<feature type="binding site" evidence="3">
    <location>
        <position position="67"/>
    </location>
    <ligand>
        <name>Zn(2+)</name>
        <dbReference type="ChEBI" id="CHEBI:29105"/>
    </ligand>
</feature>
<dbReference type="AlphaFoldDB" id="A0A366MAW2"/>
<dbReference type="EMBL" id="NIZT01000038">
    <property type="protein sequence ID" value="RBQ22850.1"/>
    <property type="molecule type" value="Genomic_DNA"/>
</dbReference>
<dbReference type="GO" id="GO:0070403">
    <property type="term" value="F:NAD+ binding"/>
    <property type="evidence" value="ECO:0007669"/>
    <property type="project" value="InterPro"/>
</dbReference>
<dbReference type="EC" id="3.5.1.-" evidence="5"/>
<reference evidence="5 6" key="1">
    <citation type="submission" date="2018-06" db="EMBL/GenBank/DDBJ databases">
        <title>Genomic insight into two independent archaeal endosymbiosis events.</title>
        <authorList>
            <person name="Lind A.E."/>
            <person name="Lewis W.H."/>
            <person name="Spang A."/>
            <person name="Guy L."/>
            <person name="Embley M.T."/>
            <person name="Ettema T.J.G."/>
        </authorList>
    </citation>
    <scope>NUCLEOTIDE SEQUENCE [LARGE SCALE GENOMIC DNA]</scope>
    <source>
        <strain evidence="5">NOE</strain>
    </source>
</reference>
<gene>
    <name evidence="5" type="primary">cobB</name>
    <name evidence="5" type="ORF">ALNOE001_14200</name>
</gene>
<dbReference type="SUPFAM" id="SSF52467">
    <property type="entry name" value="DHS-like NAD/FAD-binding domain"/>
    <property type="match status" value="1"/>
</dbReference>
<keyword evidence="3" id="KW-0862">Zinc</keyword>
<feature type="active site" description="Proton acceptor" evidence="3">
    <location>
        <position position="38"/>
    </location>
</feature>
<dbReference type="InterPro" id="IPR050134">
    <property type="entry name" value="NAD-dep_sirtuin_deacylases"/>
</dbReference>